<keyword evidence="10" id="KW-1185">Reference proteome</keyword>
<dbReference type="EMBL" id="QUSY01000296">
    <property type="protein sequence ID" value="RHY30598.1"/>
    <property type="molecule type" value="Genomic_DNA"/>
</dbReference>
<evidence type="ECO:0000256" key="7">
    <source>
        <dbReference type="RuleBase" id="RU003345"/>
    </source>
</evidence>
<evidence type="ECO:0000313" key="9">
    <source>
        <dbReference type="EMBL" id="RHY30598.1"/>
    </source>
</evidence>
<evidence type="ECO:0000259" key="8">
    <source>
        <dbReference type="Pfam" id="PF00171"/>
    </source>
</evidence>
<dbReference type="PANTHER" id="PTHR43521:SF1">
    <property type="entry name" value="ALPHA-AMINOADIPIC SEMIALDEHYDE DEHYDROGENASE"/>
    <property type="match status" value="1"/>
</dbReference>
<dbReference type="AlphaFoldDB" id="A0A418AY99"/>
<dbReference type="SUPFAM" id="SSF53720">
    <property type="entry name" value="ALDH-like"/>
    <property type="match status" value="1"/>
</dbReference>
<comment type="similarity">
    <text evidence="1 7">Belongs to the aldehyde dehydrogenase family.</text>
</comment>
<proteinExistence type="inferred from homology"/>
<dbReference type="PROSITE" id="PS00687">
    <property type="entry name" value="ALDEHYDE_DEHYDR_GLU"/>
    <property type="match status" value="1"/>
</dbReference>
<dbReference type="InterPro" id="IPR015590">
    <property type="entry name" value="Aldehyde_DH_dom"/>
</dbReference>
<comment type="subunit">
    <text evidence="2">Homotetramer.</text>
</comment>
<comment type="caution">
    <text evidence="9">The sequence shown here is derived from an EMBL/GenBank/DDBJ whole genome shotgun (WGS) entry which is preliminary data.</text>
</comment>
<dbReference type="Proteomes" id="UP000285060">
    <property type="component" value="Unassembled WGS sequence"/>
</dbReference>
<name>A0A418AY99_9STRA</name>
<feature type="active site" evidence="6">
    <location>
        <position position="297"/>
    </location>
</feature>
<dbReference type="InterPro" id="IPR044638">
    <property type="entry name" value="ALDH7A1-like"/>
</dbReference>
<dbReference type="InterPro" id="IPR029510">
    <property type="entry name" value="Ald_DH_CS_GLU"/>
</dbReference>
<dbReference type="FunFam" id="3.40.309.10:FF:000018">
    <property type="entry name" value="Alpha-aminoadipic semialdehyde dehydrogenase"/>
    <property type="match status" value="1"/>
</dbReference>
<dbReference type="GO" id="GO:0004029">
    <property type="term" value="F:aldehyde dehydrogenase (NAD+) activity"/>
    <property type="evidence" value="ECO:0007669"/>
    <property type="project" value="UniProtKB-EC"/>
</dbReference>
<dbReference type="PANTHER" id="PTHR43521">
    <property type="entry name" value="ALPHA-AMINOADIPIC SEMIALDEHYDE DEHYDROGENASE"/>
    <property type="match status" value="1"/>
</dbReference>
<evidence type="ECO:0000256" key="5">
    <source>
        <dbReference type="ARBA" id="ARBA00024226"/>
    </source>
</evidence>
<evidence type="ECO:0000256" key="3">
    <source>
        <dbReference type="ARBA" id="ARBA00023002"/>
    </source>
</evidence>
<dbReference type="VEuPathDB" id="FungiDB:H310_06847"/>
<dbReference type="EC" id="1.2.1.3" evidence="5"/>
<evidence type="ECO:0000313" key="10">
    <source>
        <dbReference type="Proteomes" id="UP000285060"/>
    </source>
</evidence>
<keyword evidence="4" id="KW-0520">NAD</keyword>
<sequence>METPFALQFVRFQATNMFARRSTQHLRLGGIRHQSALTFSKYPFLKELGLSETNDGVFDGKWFGNGPVFTSVNPATNEPIAKIRTGTKDDYERVVKSMDAAKKEWAEVPAPIRGEVVRQIGDALRVKQKALGHLIALEMGKIAVEGVGEVQEAVDICDFAVGLSRCLNGTLSIRRPNCHRYNPLKGHVGIITAFNFPCAVMFWNGALSMVAGNTQLWKPSDSLCLTAIACNKVISDVLSANGYNPAIASVICGSGAEVGEPMIQDKRMELISFTGSTHVGRHVNQVVANRFGKTILELGGNNAMIIDADADLDMALRATLFSAVGTAGQRCTTLRRLYLHEDIYESFLAKLMTAYDQIKIGDPLDPMTLCGPLHNQAAVDNYANGIKTILEQNGKVLRGGKVLPGPGNFVEPTLVAIDHDAPIVQTEIFAPITYVMKFSNLDEAIEKNNDVPQGLSSSLFTQNQAAIFKWTGPAGSDCGIVNVNIGPSGAEIGGAFGGEKETGGGRESGSDAWKQYMRRSTCTINHSKNLPLAQGINFG</sequence>
<dbReference type="Pfam" id="PF00171">
    <property type="entry name" value="Aldedh"/>
    <property type="match status" value="1"/>
</dbReference>
<dbReference type="InterPro" id="IPR016163">
    <property type="entry name" value="Ald_DH_C"/>
</dbReference>
<reference evidence="9 10" key="1">
    <citation type="submission" date="2018-08" db="EMBL/GenBank/DDBJ databases">
        <title>Aphanomyces genome sequencing and annotation.</title>
        <authorList>
            <person name="Minardi D."/>
            <person name="Oidtmann B."/>
            <person name="Van Der Giezen M."/>
            <person name="Studholme D.J."/>
        </authorList>
    </citation>
    <scope>NUCLEOTIDE SEQUENCE [LARGE SCALE GENOMIC DNA]</scope>
    <source>
        <strain evidence="9 10">NJM0002</strain>
    </source>
</reference>
<dbReference type="Gene3D" id="3.40.605.10">
    <property type="entry name" value="Aldehyde Dehydrogenase, Chain A, domain 1"/>
    <property type="match status" value="1"/>
</dbReference>
<dbReference type="CDD" id="cd07130">
    <property type="entry name" value="ALDH_F7_AASADH"/>
    <property type="match status" value="1"/>
</dbReference>
<keyword evidence="3 7" id="KW-0560">Oxidoreductase</keyword>
<evidence type="ECO:0000256" key="1">
    <source>
        <dbReference type="ARBA" id="ARBA00009986"/>
    </source>
</evidence>
<organism evidence="9 10">
    <name type="scientific">Aphanomyces invadans</name>
    <dbReference type="NCBI Taxonomy" id="157072"/>
    <lineage>
        <taxon>Eukaryota</taxon>
        <taxon>Sar</taxon>
        <taxon>Stramenopiles</taxon>
        <taxon>Oomycota</taxon>
        <taxon>Saprolegniomycetes</taxon>
        <taxon>Saprolegniales</taxon>
        <taxon>Verrucalvaceae</taxon>
        <taxon>Aphanomyces</taxon>
    </lineage>
</organism>
<accession>A0A418AY99</accession>
<evidence type="ECO:0000256" key="6">
    <source>
        <dbReference type="PROSITE-ProRule" id="PRU10007"/>
    </source>
</evidence>
<evidence type="ECO:0000256" key="2">
    <source>
        <dbReference type="ARBA" id="ARBA00011881"/>
    </source>
</evidence>
<feature type="domain" description="Aldehyde dehydrogenase" evidence="8">
    <location>
        <begin position="69"/>
        <end position="520"/>
    </location>
</feature>
<protein>
    <recommendedName>
        <fullName evidence="5">aldehyde dehydrogenase (NAD(+))</fullName>
        <ecNumber evidence="5">1.2.1.3</ecNumber>
    </recommendedName>
</protein>
<evidence type="ECO:0000256" key="4">
    <source>
        <dbReference type="ARBA" id="ARBA00023027"/>
    </source>
</evidence>
<gene>
    <name evidence="9" type="ORF">DYB32_004205</name>
</gene>
<dbReference type="InterPro" id="IPR016161">
    <property type="entry name" value="Ald_DH/histidinol_DH"/>
</dbReference>
<dbReference type="InterPro" id="IPR016162">
    <property type="entry name" value="Ald_DH_N"/>
</dbReference>
<dbReference type="Gene3D" id="3.40.309.10">
    <property type="entry name" value="Aldehyde Dehydrogenase, Chain A, domain 2"/>
    <property type="match status" value="1"/>
</dbReference>